<keyword evidence="5" id="KW-0460">Magnesium</keyword>
<dbReference type="PaxDb" id="2903-EOD21800"/>
<evidence type="ECO:0000256" key="3">
    <source>
        <dbReference type="ARBA" id="ARBA00023134"/>
    </source>
</evidence>
<reference evidence="7" key="2">
    <citation type="submission" date="2024-10" db="UniProtKB">
        <authorList>
            <consortium name="EnsemblProtists"/>
        </authorList>
    </citation>
    <scope>IDENTIFICATION</scope>
</reference>
<dbReference type="OMA" id="WRHHFTG"/>
<protein>
    <recommendedName>
        <fullName evidence="9">ADP-ribosylation factor</fullName>
    </recommendedName>
</protein>
<dbReference type="KEGG" id="ehx:EMIHUDRAFT_444401"/>
<dbReference type="RefSeq" id="XP_005774229.1">
    <property type="nucleotide sequence ID" value="XM_005774172.1"/>
</dbReference>
<evidence type="ECO:0000313" key="7">
    <source>
        <dbReference type="EnsemblProtists" id="EOD21800"/>
    </source>
</evidence>
<dbReference type="GeneID" id="17273002"/>
<feature type="binding site" evidence="4">
    <location>
        <begin position="19"/>
        <end position="26"/>
    </location>
    <ligand>
        <name>GTP</name>
        <dbReference type="ChEBI" id="CHEBI:37565"/>
    </ligand>
</feature>
<dbReference type="GO" id="GO:0030010">
    <property type="term" value="P:establishment of cell polarity"/>
    <property type="evidence" value="ECO:0007669"/>
    <property type="project" value="UniProtKB-ARBA"/>
</dbReference>
<dbReference type="SUPFAM" id="SSF52540">
    <property type="entry name" value="P-loop containing nucleoside triphosphate hydrolases"/>
    <property type="match status" value="1"/>
</dbReference>
<dbReference type="InterPro" id="IPR006689">
    <property type="entry name" value="Small_GTPase_ARF/SAR"/>
</dbReference>
<dbReference type="FunFam" id="3.40.50.300:FF:000412">
    <property type="entry name" value="ADP-ribosylation factor 1"/>
    <property type="match status" value="1"/>
</dbReference>
<dbReference type="AlphaFoldDB" id="A0A0D3JE65"/>
<comment type="similarity">
    <text evidence="1 6">Belongs to the small GTPase superfamily. Arf family.</text>
</comment>
<name>A0A0D3JE65_EMIH1</name>
<keyword evidence="2 4" id="KW-0547">Nucleotide-binding</keyword>
<keyword evidence="3 4" id="KW-0342">GTP-binding</keyword>
<dbReference type="NCBIfam" id="TIGR00231">
    <property type="entry name" value="small_GTP"/>
    <property type="match status" value="1"/>
</dbReference>
<dbReference type="GO" id="GO:0003924">
    <property type="term" value="F:GTPase activity"/>
    <property type="evidence" value="ECO:0007669"/>
    <property type="project" value="InterPro"/>
</dbReference>
<dbReference type="Pfam" id="PF00025">
    <property type="entry name" value="Arf"/>
    <property type="match status" value="1"/>
</dbReference>
<dbReference type="HOGENOM" id="CLU_040729_9_3_1"/>
<dbReference type="GO" id="GO:0005525">
    <property type="term" value="F:GTP binding"/>
    <property type="evidence" value="ECO:0007669"/>
    <property type="project" value="UniProtKB-KW"/>
</dbReference>
<feature type="binding site" evidence="4">
    <location>
        <position position="70"/>
    </location>
    <ligand>
        <name>GTP</name>
        <dbReference type="ChEBI" id="CHEBI:37565"/>
    </ligand>
</feature>
<evidence type="ECO:0000256" key="1">
    <source>
        <dbReference type="ARBA" id="ARBA00010290"/>
    </source>
</evidence>
<dbReference type="KEGG" id="ehx:EMIHUDRAFT_443186"/>
<accession>A0A0D3JE65</accession>
<dbReference type="InterPro" id="IPR005225">
    <property type="entry name" value="Small_GTP-bd"/>
</dbReference>
<feature type="binding site" evidence="5">
    <location>
        <position position="48"/>
    </location>
    <ligand>
        <name>Mg(2+)</name>
        <dbReference type="ChEBI" id="CHEBI:18420"/>
    </ligand>
</feature>
<dbReference type="InterPro" id="IPR027417">
    <property type="entry name" value="P-loop_NTPase"/>
</dbReference>
<dbReference type="PRINTS" id="PR00328">
    <property type="entry name" value="SAR1GTPBP"/>
</dbReference>
<dbReference type="PANTHER" id="PTHR11711">
    <property type="entry name" value="ADP RIBOSYLATION FACTOR-RELATED"/>
    <property type="match status" value="1"/>
</dbReference>
<evidence type="ECO:0000256" key="4">
    <source>
        <dbReference type="PIRSR" id="PIRSR606689-1"/>
    </source>
</evidence>
<keyword evidence="5" id="KW-0479">Metal-binding</keyword>
<dbReference type="SMART" id="SM00178">
    <property type="entry name" value="SAR"/>
    <property type="match status" value="1"/>
</dbReference>
<dbReference type="EnsemblProtists" id="EOD27457">
    <property type="protein sequence ID" value="EOD27457"/>
    <property type="gene ID" value="EMIHUDRAFT_443186"/>
</dbReference>
<dbReference type="SMART" id="SM00177">
    <property type="entry name" value="ARF"/>
    <property type="match status" value="1"/>
</dbReference>
<organism evidence="7 8">
    <name type="scientific">Emiliania huxleyi (strain CCMP1516)</name>
    <dbReference type="NCBI Taxonomy" id="280463"/>
    <lineage>
        <taxon>Eukaryota</taxon>
        <taxon>Haptista</taxon>
        <taxon>Haptophyta</taxon>
        <taxon>Prymnesiophyceae</taxon>
        <taxon>Isochrysidales</taxon>
        <taxon>Noelaerhabdaceae</taxon>
        <taxon>Emiliania</taxon>
    </lineage>
</organism>
<reference evidence="8" key="1">
    <citation type="journal article" date="2013" name="Nature">
        <title>Pan genome of the phytoplankton Emiliania underpins its global distribution.</title>
        <authorList>
            <person name="Read B.A."/>
            <person name="Kegel J."/>
            <person name="Klute M.J."/>
            <person name="Kuo A."/>
            <person name="Lefebvre S.C."/>
            <person name="Maumus F."/>
            <person name="Mayer C."/>
            <person name="Miller J."/>
            <person name="Monier A."/>
            <person name="Salamov A."/>
            <person name="Young J."/>
            <person name="Aguilar M."/>
            <person name="Claverie J.M."/>
            <person name="Frickenhaus S."/>
            <person name="Gonzalez K."/>
            <person name="Herman E.K."/>
            <person name="Lin Y.C."/>
            <person name="Napier J."/>
            <person name="Ogata H."/>
            <person name="Sarno A.F."/>
            <person name="Shmutz J."/>
            <person name="Schroeder D."/>
            <person name="de Vargas C."/>
            <person name="Verret F."/>
            <person name="von Dassow P."/>
            <person name="Valentin K."/>
            <person name="Van de Peer Y."/>
            <person name="Wheeler G."/>
            <person name="Dacks J.B."/>
            <person name="Delwiche C.F."/>
            <person name="Dyhrman S.T."/>
            <person name="Glockner G."/>
            <person name="John U."/>
            <person name="Richards T."/>
            <person name="Worden A.Z."/>
            <person name="Zhang X."/>
            <person name="Grigoriev I.V."/>
            <person name="Allen A.E."/>
            <person name="Bidle K."/>
            <person name="Borodovsky M."/>
            <person name="Bowler C."/>
            <person name="Brownlee C."/>
            <person name="Cock J.M."/>
            <person name="Elias M."/>
            <person name="Gladyshev V.N."/>
            <person name="Groth M."/>
            <person name="Guda C."/>
            <person name="Hadaegh A."/>
            <person name="Iglesias-Rodriguez M.D."/>
            <person name="Jenkins J."/>
            <person name="Jones B.M."/>
            <person name="Lawson T."/>
            <person name="Leese F."/>
            <person name="Lindquist E."/>
            <person name="Lobanov A."/>
            <person name="Lomsadze A."/>
            <person name="Malik S.B."/>
            <person name="Marsh M.E."/>
            <person name="Mackinder L."/>
            <person name="Mock T."/>
            <person name="Mueller-Roeber B."/>
            <person name="Pagarete A."/>
            <person name="Parker M."/>
            <person name="Probert I."/>
            <person name="Quesneville H."/>
            <person name="Raines C."/>
            <person name="Rensing S.A."/>
            <person name="Riano-Pachon D.M."/>
            <person name="Richier S."/>
            <person name="Rokitta S."/>
            <person name="Shiraiwa Y."/>
            <person name="Soanes D.M."/>
            <person name="van der Giezen M."/>
            <person name="Wahlund T.M."/>
            <person name="Williams B."/>
            <person name="Wilson W."/>
            <person name="Wolfe G."/>
            <person name="Wurch L.L."/>
        </authorList>
    </citation>
    <scope>NUCLEOTIDE SEQUENCE</scope>
</reference>
<feature type="binding site" evidence="4">
    <location>
        <begin position="126"/>
        <end position="129"/>
    </location>
    <ligand>
        <name>GTP</name>
        <dbReference type="ChEBI" id="CHEBI:37565"/>
    </ligand>
</feature>
<dbReference type="eggNOG" id="KOG0070">
    <property type="taxonomic scope" value="Eukaryota"/>
</dbReference>
<dbReference type="GeneID" id="17267355"/>
<evidence type="ECO:0000256" key="2">
    <source>
        <dbReference type="ARBA" id="ARBA00022741"/>
    </source>
</evidence>
<dbReference type="GO" id="GO:0046872">
    <property type="term" value="F:metal ion binding"/>
    <property type="evidence" value="ECO:0007669"/>
    <property type="project" value="UniProtKB-KW"/>
</dbReference>
<sequence length="180" mass="20111">MGGGLSLFGGRDVRLLVAGLDAAGKTTVLYKLKNGPKRAGTAVNTIPTLNFNVETCRMKNIKFSIWDVGGQDSIRPLWRHYFTGTQGLIYVVDTNDRARIKKAAEELHTMVANNEMRHACVLIFANKMDLPHSLDIDELTSEMQLQLLEGRPWHIQRSCATTGEGLWEGLRWMAANVKDL</sequence>
<proteinExistence type="inferred from homology"/>
<dbReference type="InterPro" id="IPR024156">
    <property type="entry name" value="Small_GTPase_ARF"/>
</dbReference>
<dbReference type="EnsemblProtists" id="EOD21800">
    <property type="protein sequence ID" value="EOD21800"/>
    <property type="gene ID" value="EMIHUDRAFT_444401"/>
</dbReference>
<evidence type="ECO:0008006" key="9">
    <source>
        <dbReference type="Google" id="ProtNLM"/>
    </source>
</evidence>
<keyword evidence="8" id="KW-1185">Reference proteome</keyword>
<evidence type="ECO:0000313" key="8">
    <source>
        <dbReference type="Proteomes" id="UP000013827"/>
    </source>
</evidence>
<dbReference type="PROSITE" id="PS51417">
    <property type="entry name" value="ARF"/>
    <property type="match status" value="1"/>
</dbReference>
<evidence type="ECO:0000256" key="6">
    <source>
        <dbReference type="RuleBase" id="RU003925"/>
    </source>
</evidence>
<dbReference type="Gene3D" id="3.40.50.300">
    <property type="entry name" value="P-loop containing nucleotide triphosphate hydrolases"/>
    <property type="match status" value="1"/>
</dbReference>
<dbReference type="STRING" id="2903.R1CXN3"/>
<dbReference type="Proteomes" id="UP000013827">
    <property type="component" value="Unassembled WGS sequence"/>
</dbReference>
<evidence type="ECO:0000256" key="5">
    <source>
        <dbReference type="PIRSR" id="PIRSR606689-2"/>
    </source>
</evidence>
<dbReference type="RefSeq" id="XP_005779886.1">
    <property type="nucleotide sequence ID" value="XM_005779829.1"/>
</dbReference>
<feature type="binding site" evidence="5">
    <location>
        <position position="26"/>
    </location>
    <ligand>
        <name>Mg(2+)</name>
        <dbReference type="ChEBI" id="CHEBI:18420"/>
    </ligand>
</feature>